<organism evidence="1 2">
    <name type="scientific">Botrytis tulipae</name>
    <dbReference type="NCBI Taxonomy" id="87230"/>
    <lineage>
        <taxon>Eukaryota</taxon>
        <taxon>Fungi</taxon>
        <taxon>Dikarya</taxon>
        <taxon>Ascomycota</taxon>
        <taxon>Pezizomycotina</taxon>
        <taxon>Leotiomycetes</taxon>
        <taxon>Helotiales</taxon>
        <taxon>Sclerotiniaceae</taxon>
        <taxon>Botrytis</taxon>
    </lineage>
</organism>
<evidence type="ECO:0000313" key="2">
    <source>
        <dbReference type="Proteomes" id="UP000297777"/>
    </source>
</evidence>
<dbReference type="Proteomes" id="UP000297777">
    <property type="component" value="Unassembled WGS sequence"/>
</dbReference>
<dbReference type="OrthoDB" id="194468at2759"/>
<protein>
    <submittedName>
        <fullName evidence="1">Uncharacterized protein</fullName>
    </submittedName>
</protein>
<dbReference type="InterPro" id="IPR051781">
    <property type="entry name" value="Metallo-dep_Hydrolase"/>
</dbReference>
<sequence>MEPGGRGLNMLGQLSWEDHKLLTAKSTKCYSDSGCFGEASSKNDQDVAIRDAINVGEIPGSRYLANGMVIVSSDGDLVAGTRAYADGLDKMREIVKKHIRLGVDQIKLSMSGEGVNPPLLPIIPQTNGNYEITEIRSAQDCYFFDEEIAACVEEACSLEQQYYMNTQTHSIDILYYTSYIDEEGMNILEANKMNILLQP</sequence>
<dbReference type="EMBL" id="PQXH01000036">
    <property type="protein sequence ID" value="TGO15757.1"/>
    <property type="molecule type" value="Genomic_DNA"/>
</dbReference>
<dbReference type="SUPFAM" id="SSF51556">
    <property type="entry name" value="Metallo-dependent hydrolases"/>
    <property type="match status" value="1"/>
</dbReference>
<reference evidence="1 2" key="1">
    <citation type="submission" date="2017-12" db="EMBL/GenBank/DDBJ databases">
        <title>Comparative genomics of Botrytis spp.</title>
        <authorList>
            <person name="Valero-Jimenez C.A."/>
            <person name="Tapia P."/>
            <person name="Veloso J."/>
            <person name="Silva-Moreno E."/>
            <person name="Staats M."/>
            <person name="Valdes J.H."/>
            <person name="Van Kan J.A.L."/>
        </authorList>
    </citation>
    <scope>NUCLEOTIDE SEQUENCE [LARGE SCALE GENOMIC DNA]</scope>
    <source>
        <strain evidence="1 2">Bt9001</strain>
    </source>
</reference>
<accession>A0A4Z1F3S1</accession>
<dbReference type="AlphaFoldDB" id="A0A4Z1F3S1"/>
<name>A0A4Z1F3S1_9HELO</name>
<keyword evidence="2" id="KW-1185">Reference proteome</keyword>
<gene>
    <name evidence="1" type="ORF">BTUL_0036g00480</name>
</gene>
<proteinExistence type="predicted"/>
<dbReference type="PANTHER" id="PTHR43135:SF3">
    <property type="entry name" value="ALPHA-D-RIBOSE 1-METHYLPHOSPHONATE 5-TRIPHOSPHATE DIPHOSPHATASE"/>
    <property type="match status" value="1"/>
</dbReference>
<evidence type="ECO:0000313" key="1">
    <source>
        <dbReference type="EMBL" id="TGO15757.1"/>
    </source>
</evidence>
<dbReference type="PANTHER" id="PTHR43135">
    <property type="entry name" value="ALPHA-D-RIBOSE 1-METHYLPHOSPHONATE 5-TRIPHOSPHATE DIPHOSPHATASE"/>
    <property type="match status" value="1"/>
</dbReference>
<dbReference type="Gene3D" id="3.20.20.140">
    <property type="entry name" value="Metal-dependent hydrolases"/>
    <property type="match status" value="1"/>
</dbReference>
<dbReference type="InterPro" id="IPR032466">
    <property type="entry name" value="Metal_Hydrolase"/>
</dbReference>
<comment type="caution">
    <text evidence="1">The sequence shown here is derived from an EMBL/GenBank/DDBJ whole genome shotgun (WGS) entry which is preliminary data.</text>
</comment>